<evidence type="ECO:0000313" key="3">
    <source>
        <dbReference type="Proteomes" id="UP000664218"/>
    </source>
</evidence>
<feature type="transmembrane region" description="Helical" evidence="1">
    <location>
        <begin position="52"/>
        <end position="73"/>
    </location>
</feature>
<dbReference type="RefSeq" id="WP_207598661.1">
    <property type="nucleotide sequence ID" value="NZ_JAFNJU010000002.1"/>
</dbReference>
<comment type="caution">
    <text evidence="2">The sequence shown here is derived from an EMBL/GenBank/DDBJ whole genome shotgun (WGS) entry which is preliminary data.</text>
</comment>
<keyword evidence="1" id="KW-1133">Transmembrane helix</keyword>
<evidence type="ECO:0000313" key="2">
    <source>
        <dbReference type="EMBL" id="MBO1264143.1"/>
    </source>
</evidence>
<dbReference type="AlphaFoldDB" id="A0A939HB88"/>
<name>A0A939HB88_9CLOT</name>
<keyword evidence="1" id="KW-0472">Membrane</keyword>
<organism evidence="2 3">
    <name type="scientific">Proteiniclasticum aestuarii</name>
    <dbReference type="NCBI Taxonomy" id="2817862"/>
    <lineage>
        <taxon>Bacteria</taxon>
        <taxon>Bacillati</taxon>
        <taxon>Bacillota</taxon>
        <taxon>Clostridia</taxon>
        <taxon>Eubacteriales</taxon>
        <taxon>Clostridiaceae</taxon>
        <taxon>Proteiniclasticum</taxon>
    </lineage>
</organism>
<sequence>MKLTLYPRTKSGVFSISFMIIAVILVVVVAYMAEDIEILYNGGFFDHLNLAIMTLVAFGCAIISLVTGLLAILRDGEQSVLCYGAIVLSAAAVFFGVSEFIGEMDALNTQTK</sequence>
<gene>
    <name evidence="2" type="ORF">J3A84_03680</name>
</gene>
<proteinExistence type="predicted"/>
<protein>
    <submittedName>
        <fullName evidence="2">Uncharacterized protein</fullName>
    </submittedName>
</protein>
<feature type="transmembrane region" description="Helical" evidence="1">
    <location>
        <begin position="12"/>
        <end position="32"/>
    </location>
</feature>
<keyword evidence="3" id="KW-1185">Reference proteome</keyword>
<evidence type="ECO:0000256" key="1">
    <source>
        <dbReference type="SAM" id="Phobius"/>
    </source>
</evidence>
<dbReference type="EMBL" id="JAFNJU010000002">
    <property type="protein sequence ID" value="MBO1264143.1"/>
    <property type="molecule type" value="Genomic_DNA"/>
</dbReference>
<accession>A0A939HB88</accession>
<feature type="transmembrane region" description="Helical" evidence="1">
    <location>
        <begin position="80"/>
        <end position="102"/>
    </location>
</feature>
<keyword evidence="1" id="KW-0812">Transmembrane</keyword>
<reference evidence="2" key="1">
    <citation type="submission" date="2021-03" db="EMBL/GenBank/DDBJ databases">
        <title>Proteiniclasticum marinus sp. nov., isolated from tidal flat sediment.</title>
        <authorList>
            <person name="Namirimu T."/>
            <person name="Yang J.-A."/>
            <person name="Yang S.-H."/>
            <person name="Kim Y.-J."/>
            <person name="Kwon K.K."/>
        </authorList>
    </citation>
    <scope>NUCLEOTIDE SEQUENCE</scope>
    <source>
        <strain evidence="2">SCR006</strain>
    </source>
</reference>
<dbReference type="Proteomes" id="UP000664218">
    <property type="component" value="Unassembled WGS sequence"/>
</dbReference>